<dbReference type="Pfam" id="PF09557">
    <property type="entry name" value="DUF2382"/>
    <property type="match status" value="1"/>
</dbReference>
<gene>
    <name evidence="3" type="ORF">ACFSKP_16065</name>
</gene>
<dbReference type="InterPro" id="IPR019060">
    <property type="entry name" value="DUF2382"/>
</dbReference>
<feature type="region of interest" description="Disordered" evidence="1">
    <location>
        <begin position="114"/>
        <end position="137"/>
    </location>
</feature>
<protein>
    <submittedName>
        <fullName evidence="3">YsnF/AvaK domain-containing protein</fullName>
    </submittedName>
</protein>
<feature type="compositionally biased region" description="Low complexity" evidence="1">
    <location>
        <begin position="127"/>
        <end position="136"/>
    </location>
</feature>
<organism evidence="3 4">
    <name type="scientific">Pontibacter ruber</name>
    <dbReference type="NCBI Taxonomy" id="1343895"/>
    <lineage>
        <taxon>Bacteria</taxon>
        <taxon>Pseudomonadati</taxon>
        <taxon>Bacteroidota</taxon>
        <taxon>Cytophagia</taxon>
        <taxon>Cytophagales</taxon>
        <taxon>Hymenobacteraceae</taxon>
        <taxon>Pontibacter</taxon>
    </lineage>
</organism>
<accession>A0ABW5CZD2</accession>
<proteinExistence type="predicted"/>
<dbReference type="InterPro" id="IPR052967">
    <property type="entry name" value="Stress_Response_Assoc"/>
</dbReference>
<reference evidence="4" key="1">
    <citation type="journal article" date="2019" name="Int. J. Syst. Evol. Microbiol.">
        <title>The Global Catalogue of Microorganisms (GCM) 10K type strain sequencing project: providing services to taxonomists for standard genome sequencing and annotation.</title>
        <authorList>
            <consortium name="The Broad Institute Genomics Platform"/>
            <consortium name="The Broad Institute Genome Sequencing Center for Infectious Disease"/>
            <person name="Wu L."/>
            <person name="Ma J."/>
        </authorList>
    </citation>
    <scope>NUCLEOTIDE SEQUENCE [LARGE SCALE GENOMIC DNA]</scope>
    <source>
        <strain evidence="4">CGMCC 4.1782</strain>
    </source>
</reference>
<feature type="compositionally biased region" description="Basic and acidic residues" evidence="1">
    <location>
        <begin position="246"/>
        <end position="264"/>
    </location>
</feature>
<name>A0ABW5CZD2_9BACT</name>
<dbReference type="Proteomes" id="UP001597374">
    <property type="component" value="Unassembled WGS sequence"/>
</dbReference>
<comment type="caution">
    <text evidence="3">The sequence shown here is derived from an EMBL/GenBank/DDBJ whole genome shotgun (WGS) entry which is preliminary data.</text>
</comment>
<dbReference type="EMBL" id="JBHUIM010000002">
    <property type="protein sequence ID" value="MFD2247782.1"/>
    <property type="molecule type" value="Genomic_DNA"/>
</dbReference>
<feature type="compositionally biased region" description="Polar residues" evidence="1">
    <location>
        <begin position="114"/>
        <end position="126"/>
    </location>
</feature>
<evidence type="ECO:0000256" key="1">
    <source>
        <dbReference type="SAM" id="MobiDB-lite"/>
    </source>
</evidence>
<feature type="region of interest" description="Disordered" evidence="1">
    <location>
        <begin position="233"/>
        <end position="272"/>
    </location>
</feature>
<sequence length="272" mass="29969">MAQTVIGIFEKGVDAQTAVQKLETNRINPGNIDISNQSSASAVGTATRTDSDKIGNFFGSLFGNNDEARKHTEVARKGWVVTVHADSQQEAERAADILDTCGAVDVDERSAQVRNTQATGSATNLNTGTTTTGGTTDRTIPIIEERMQVGKENVETGGIRMRSRIVERPVEEHLRLREEHVHVERHPVNRPATERDIQNFKEGEATITEHAERAIVNKEARVVEEIKIGKHTEEHDETIRGSVRKTNVEVDKLRPGTEQRRPGMDPKGPAGK</sequence>
<dbReference type="PANTHER" id="PTHR38463">
    <property type="entry name" value="STRESS RESPONSE PROTEIN YSNF"/>
    <property type="match status" value="1"/>
</dbReference>
<evidence type="ECO:0000259" key="2">
    <source>
        <dbReference type="Pfam" id="PF09557"/>
    </source>
</evidence>
<evidence type="ECO:0000313" key="3">
    <source>
        <dbReference type="EMBL" id="MFD2247782.1"/>
    </source>
</evidence>
<dbReference type="RefSeq" id="WP_250430922.1">
    <property type="nucleotide sequence ID" value="NZ_JALPRR010000003.1"/>
</dbReference>
<keyword evidence="4" id="KW-1185">Reference proteome</keyword>
<feature type="domain" description="DUF2382" evidence="2">
    <location>
        <begin position="141"/>
        <end position="250"/>
    </location>
</feature>
<evidence type="ECO:0000313" key="4">
    <source>
        <dbReference type="Proteomes" id="UP001597374"/>
    </source>
</evidence>
<dbReference type="PANTHER" id="PTHR38463:SF1">
    <property type="entry name" value="STRESS RESPONSE PROTEIN YSNF"/>
    <property type="match status" value="1"/>
</dbReference>